<keyword evidence="2" id="KW-1185">Reference proteome</keyword>
<sequence length="125" mass="13931">MADLKRSCSPGPNGVRSVMMFDKTFNLTAAVYKNVTLLNSRTMEYSNFFGAFFLHGNSDFSVFTQFFQHIALEFADSPNTVLGSDEEKAMAFAFPDAGNLTCNRHLRGNCVNYLTDKIGIHMAPK</sequence>
<evidence type="ECO:0000313" key="1">
    <source>
        <dbReference type="EMBL" id="GFO36746.1"/>
    </source>
</evidence>
<gene>
    <name evidence="1" type="ORF">PoB_006325100</name>
</gene>
<accession>A0AAV4CXW5</accession>
<evidence type="ECO:0000313" key="2">
    <source>
        <dbReference type="Proteomes" id="UP000735302"/>
    </source>
</evidence>
<dbReference type="Proteomes" id="UP000735302">
    <property type="component" value="Unassembled WGS sequence"/>
</dbReference>
<dbReference type="EMBL" id="BLXT01007137">
    <property type="protein sequence ID" value="GFO36746.1"/>
    <property type="molecule type" value="Genomic_DNA"/>
</dbReference>
<evidence type="ECO:0008006" key="3">
    <source>
        <dbReference type="Google" id="ProtNLM"/>
    </source>
</evidence>
<organism evidence="1 2">
    <name type="scientific">Plakobranchus ocellatus</name>
    <dbReference type="NCBI Taxonomy" id="259542"/>
    <lineage>
        <taxon>Eukaryota</taxon>
        <taxon>Metazoa</taxon>
        <taxon>Spiralia</taxon>
        <taxon>Lophotrochozoa</taxon>
        <taxon>Mollusca</taxon>
        <taxon>Gastropoda</taxon>
        <taxon>Heterobranchia</taxon>
        <taxon>Euthyneura</taxon>
        <taxon>Panpulmonata</taxon>
        <taxon>Sacoglossa</taxon>
        <taxon>Placobranchoidea</taxon>
        <taxon>Plakobranchidae</taxon>
        <taxon>Plakobranchus</taxon>
    </lineage>
</organism>
<dbReference type="AlphaFoldDB" id="A0AAV4CXW5"/>
<proteinExistence type="predicted"/>
<reference evidence="1 2" key="1">
    <citation type="journal article" date="2021" name="Elife">
        <title>Chloroplast acquisition without the gene transfer in kleptoplastic sea slugs, Plakobranchus ocellatus.</title>
        <authorList>
            <person name="Maeda T."/>
            <person name="Takahashi S."/>
            <person name="Yoshida T."/>
            <person name="Shimamura S."/>
            <person name="Takaki Y."/>
            <person name="Nagai Y."/>
            <person name="Toyoda A."/>
            <person name="Suzuki Y."/>
            <person name="Arimoto A."/>
            <person name="Ishii H."/>
            <person name="Satoh N."/>
            <person name="Nishiyama T."/>
            <person name="Hasebe M."/>
            <person name="Maruyama T."/>
            <person name="Minagawa J."/>
            <person name="Obokata J."/>
            <person name="Shigenobu S."/>
        </authorList>
    </citation>
    <scope>NUCLEOTIDE SEQUENCE [LARGE SCALE GENOMIC DNA]</scope>
</reference>
<protein>
    <recommendedName>
        <fullName evidence="3">MULE transposase domain-containing protein</fullName>
    </recommendedName>
</protein>
<comment type="caution">
    <text evidence="1">The sequence shown here is derived from an EMBL/GenBank/DDBJ whole genome shotgun (WGS) entry which is preliminary data.</text>
</comment>
<name>A0AAV4CXW5_9GAST</name>